<organism evidence="2 4">
    <name type="scientific">Polarella glacialis</name>
    <name type="common">Dinoflagellate</name>
    <dbReference type="NCBI Taxonomy" id="89957"/>
    <lineage>
        <taxon>Eukaryota</taxon>
        <taxon>Sar</taxon>
        <taxon>Alveolata</taxon>
        <taxon>Dinophyceae</taxon>
        <taxon>Suessiales</taxon>
        <taxon>Suessiaceae</taxon>
        <taxon>Polarella</taxon>
    </lineage>
</organism>
<comment type="caution">
    <text evidence="2">The sequence shown here is derived from an EMBL/GenBank/DDBJ whole genome shotgun (WGS) entry which is preliminary data.</text>
</comment>
<sequence>MDETVKNDMQSHEVKAITWAVIFGMLASSNPNQQHQRPRHTQTNNKNITNKQPYEPQQTTDDDDNDHDNDENDGDDDGNHNSNTSSQNNNNDKNDDNDDKNDNNTNKNQENQQTNKQTKHRDQGSNHLSRVDWSARWLRTWPIIA</sequence>
<feature type="compositionally biased region" description="Low complexity" evidence="1">
    <location>
        <begin position="103"/>
        <end position="116"/>
    </location>
</feature>
<dbReference type="AlphaFoldDB" id="A0A813FVT8"/>
<proteinExistence type="predicted"/>
<evidence type="ECO:0000313" key="4">
    <source>
        <dbReference type="Proteomes" id="UP000654075"/>
    </source>
</evidence>
<protein>
    <submittedName>
        <fullName evidence="2">Uncharacterized protein</fullName>
    </submittedName>
</protein>
<dbReference type="Proteomes" id="UP000654075">
    <property type="component" value="Unassembled WGS sequence"/>
</dbReference>
<dbReference type="Proteomes" id="UP000626109">
    <property type="component" value="Unassembled WGS sequence"/>
</dbReference>
<evidence type="ECO:0000256" key="1">
    <source>
        <dbReference type="SAM" id="MobiDB-lite"/>
    </source>
</evidence>
<dbReference type="EMBL" id="CAJNNV010026377">
    <property type="protein sequence ID" value="CAE8618038.1"/>
    <property type="molecule type" value="Genomic_DNA"/>
</dbReference>
<gene>
    <name evidence="2" type="ORF">PGLA1383_LOCUS35693</name>
    <name evidence="3" type="ORF">PGLA2088_LOCUS16466</name>
</gene>
<name>A0A813FVT8_POLGL</name>
<evidence type="ECO:0000313" key="2">
    <source>
        <dbReference type="EMBL" id="CAE8618038.1"/>
    </source>
</evidence>
<keyword evidence="4" id="KW-1185">Reference proteome</keyword>
<accession>A0A813FVT8</accession>
<feature type="compositionally biased region" description="Acidic residues" evidence="1">
    <location>
        <begin position="60"/>
        <end position="76"/>
    </location>
</feature>
<feature type="compositionally biased region" description="Low complexity" evidence="1">
    <location>
        <begin position="41"/>
        <end position="52"/>
    </location>
</feature>
<feature type="region of interest" description="Disordered" evidence="1">
    <location>
        <begin position="30"/>
        <end position="127"/>
    </location>
</feature>
<feature type="compositionally biased region" description="Low complexity" evidence="1">
    <location>
        <begin position="80"/>
        <end position="91"/>
    </location>
</feature>
<reference evidence="2" key="1">
    <citation type="submission" date="2021-02" db="EMBL/GenBank/DDBJ databases">
        <authorList>
            <person name="Dougan E. K."/>
            <person name="Rhodes N."/>
            <person name="Thang M."/>
            <person name="Chan C."/>
        </authorList>
    </citation>
    <scope>NUCLEOTIDE SEQUENCE</scope>
</reference>
<dbReference type="EMBL" id="CAJNNW010020865">
    <property type="protein sequence ID" value="CAE8667084.1"/>
    <property type="molecule type" value="Genomic_DNA"/>
</dbReference>
<evidence type="ECO:0000313" key="3">
    <source>
        <dbReference type="EMBL" id="CAE8667084.1"/>
    </source>
</evidence>